<dbReference type="PANTHER" id="PTHR34560">
    <property type="entry name" value="POLYKETIDE CYCLASE/DEHYDRASE/LIPID TRANSPORT SUPERFAMILY PROTEIN"/>
    <property type="match status" value="1"/>
</dbReference>
<name>A0A835DDK0_TETSI</name>
<proteinExistence type="predicted"/>
<sequence>MGRKPKISEFRERMDKTLASHNLANEESIKTLVKNQLLRSSPSKINGFIENIVERRTVEVSNFLDMLRSSSRNDSDVSKNHDTPHADWKLKHDNEEFRVMYREGIQGTPFHTLLVEGYVDAPVDACLCVSWESTLYNKWWPQFSIPTFKITSSDCLQKVQIGEQISLVRVKVSWPLSAREAVLHYFELEYSEDDLIIVLINTVSDLNSVDRSTHGFTNDGIPEAKDIVRIDLVGGFALQKVTSDRSYFRTIMTMDIKLDFVPPSFINFMSRQLIGNGFKLYQKAVASVAKGDEDFGKALEDPLYTRIREGINPSNKLNKALEPEDLKSEKSACILPEEHPVDSLQAQVIDQKSVCEIEEEEIDQDTEDDSENIDHSPTNQVAVQHHVSKENKVFISPEVENALGILEKAISIVRMGGSSAQTWCRSGSTNQDFLNLENVADTTNEDGVCSGGGVCVEAPKMDSMDRSLDESMNGSGIQNSRHMGPDSSLREVNHNQITPATAEQNFPISSTTQQVAFCSSEAGTTTEAPVLDDMNKDYKQVSVKENGNLENSFNGERKKLRQHEKKQWLCCLHFISGRA</sequence>
<dbReference type="OMA" id="HKEWKVK"/>
<accession>A0A835DDK0</accession>
<protein>
    <submittedName>
        <fullName evidence="2">Uncharacterized protein</fullName>
    </submittedName>
</protein>
<dbReference type="SUPFAM" id="SSF55961">
    <property type="entry name" value="Bet v1-like"/>
    <property type="match status" value="1"/>
</dbReference>
<evidence type="ECO:0000313" key="3">
    <source>
        <dbReference type="Proteomes" id="UP000655225"/>
    </source>
</evidence>
<feature type="region of interest" description="Disordered" evidence="1">
    <location>
        <begin position="467"/>
        <end position="486"/>
    </location>
</feature>
<dbReference type="AlphaFoldDB" id="A0A835DDK0"/>
<keyword evidence="3" id="KW-1185">Reference proteome</keyword>
<evidence type="ECO:0000313" key="2">
    <source>
        <dbReference type="EMBL" id="KAF8396349.1"/>
    </source>
</evidence>
<dbReference type="EMBL" id="JABCRI010000012">
    <property type="protein sequence ID" value="KAF8396349.1"/>
    <property type="molecule type" value="Genomic_DNA"/>
</dbReference>
<dbReference type="InterPro" id="IPR023393">
    <property type="entry name" value="START-like_dom_sf"/>
</dbReference>
<dbReference type="Proteomes" id="UP000655225">
    <property type="component" value="Unassembled WGS sequence"/>
</dbReference>
<dbReference type="PANTHER" id="PTHR34560:SF1">
    <property type="entry name" value="START DOMAIN-CONTAINING PROTEIN"/>
    <property type="match status" value="1"/>
</dbReference>
<feature type="compositionally biased region" description="Polar residues" evidence="1">
    <location>
        <begin position="470"/>
        <end position="481"/>
    </location>
</feature>
<evidence type="ECO:0000256" key="1">
    <source>
        <dbReference type="SAM" id="MobiDB-lite"/>
    </source>
</evidence>
<organism evidence="2 3">
    <name type="scientific">Tetracentron sinense</name>
    <name type="common">Spur-leaf</name>
    <dbReference type="NCBI Taxonomy" id="13715"/>
    <lineage>
        <taxon>Eukaryota</taxon>
        <taxon>Viridiplantae</taxon>
        <taxon>Streptophyta</taxon>
        <taxon>Embryophyta</taxon>
        <taxon>Tracheophyta</taxon>
        <taxon>Spermatophyta</taxon>
        <taxon>Magnoliopsida</taxon>
        <taxon>Trochodendrales</taxon>
        <taxon>Trochodendraceae</taxon>
        <taxon>Tetracentron</taxon>
    </lineage>
</organism>
<gene>
    <name evidence="2" type="ORF">HHK36_017966</name>
</gene>
<dbReference type="OrthoDB" id="17317at2759"/>
<reference evidence="2 3" key="1">
    <citation type="submission" date="2020-04" db="EMBL/GenBank/DDBJ databases">
        <title>Plant Genome Project.</title>
        <authorList>
            <person name="Zhang R.-G."/>
        </authorList>
    </citation>
    <scope>NUCLEOTIDE SEQUENCE [LARGE SCALE GENOMIC DNA]</scope>
    <source>
        <strain evidence="2">YNK0</strain>
        <tissue evidence="2">Leaf</tissue>
    </source>
</reference>
<dbReference type="Gene3D" id="3.30.530.20">
    <property type="match status" value="1"/>
</dbReference>
<comment type="caution">
    <text evidence="2">The sequence shown here is derived from an EMBL/GenBank/DDBJ whole genome shotgun (WGS) entry which is preliminary data.</text>
</comment>